<accession>E2Q9C8</accession>
<evidence type="ECO:0000256" key="1">
    <source>
        <dbReference type="ARBA" id="ARBA00023125"/>
    </source>
</evidence>
<dbReference type="SUPFAM" id="SSF52172">
    <property type="entry name" value="CheY-like"/>
    <property type="match status" value="1"/>
</dbReference>
<reference evidence="6 7" key="1">
    <citation type="journal article" date="2010" name="Genome Biol. Evol.">
        <title>The sequence of a 1.8-mb bacterial linear plasmid reveals a rich evolutionary reservoir of secondary metabolic pathways.</title>
        <authorList>
            <person name="Medema M.H."/>
            <person name="Trefzer A."/>
            <person name="Kovalchuk A."/>
            <person name="van den Berg M."/>
            <person name="Mueller U."/>
            <person name="Heijne W."/>
            <person name="Wu L."/>
            <person name="Alam M.T."/>
            <person name="Ronning C.M."/>
            <person name="Nierman W.C."/>
            <person name="Bovenberg R.A.L."/>
            <person name="Breitling R."/>
            <person name="Takano E."/>
        </authorList>
    </citation>
    <scope>NUCLEOTIDE SEQUENCE [LARGE SCALE GENOMIC DNA]</scope>
    <source>
        <strain evidence="7">ATCC 27064 / DSM 738 / JCM 4710 / NBRC 13307 / NCIMB 12785 / NRRL 3585 / VKM Ac-602</strain>
    </source>
</reference>
<dbReference type="InterPro" id="IPR011006">
    <property type="entry name" value="CheY-like_superfamily"/>
</dbReference>
<evidence type="ECO:0000259" key="5">
    <source>
        <dbReference type="PROSITE" id="PS50110"/>
    </source>
</evidence>
<name>E2Q9C8_STRCL</name>
<dbReference type="SUPFAM" id="SSF46894">
    <property type="entry name" value="C-terminal effector domain of the bipartite response regulators"/>
    <property type="match status" value="1"/>
</dbReference>
<dbReference type="PRINTS" id="PR00038">
    <property type="entry name" value="HTHLUXR"/>
</dbReference>
<dbReference type="GO" id="GO:0000160">
    <property type="term" value="P:phosphorelay signal transduction system"/>
    <property type="evidence" value="ECO:0007669"/>
    <property type="project" value="InterPro"/>
</dbReference>
<dbReference type="InterPro" id="IPR016032">
    <property type="entry name" value="Sig_transdc_resp-reg_C-effctor"/>
</dbReference>
<dbReference type="Gene3D" id="3.40.50.2300">
    <property type="match status" value="1"/>
</dbReference>
<evidence type="ECO:0000256" key="3">
    <source>
        <dbReference type="SAM" id="MobiDB-lite"/>
    </source>
</evidence>
<dbReference type="InterPro" id="IPR039420">
    <property type="entry name" value="WalR-like"/>
</dbReference>
<dbReference type="GO" id="GO:0006355">
    <property type="term" value="P:regulation of DNA-templated transcription"/>
    <property type="evidence" value="ECO:0007669"/>
    <property type="project" value="InterPro"/>
</dbReference>
<dbReference type="PANTHER" id="PTHR43214:SF42">
    <property type="entry name" value="TRANSCRIPTIONAL REGULATORY PROTEIN DESR"/>
    <property type="match status" value="1"/>
</dbReference>
<dbReference type="PROSITE" id="PS50110">
    <property type="entry name" value="RESPONSE_REGULATORY"/>
    <property type="match status" value="1"/>
</dbReference>
<proteinExistence type="predicted"/>
<dbReference type="GO" id="GO:0003677">
    <property type="term" value="F:DNA binding"/>
    <property type="evidence" value="ECO:0007669"/>
    <property type="project" value="UniProtKB-KW"/>
</dbReference>
<feature type="domain" description="HTH luxR-type" evidence="4">
    <location>
        <begin position="163"/>
        <end position="228"/>
    </location>
</feature>
<feature type="domain" description="Response regulatory" evidence="5">
    <location>
        <begin position="32"/>
        <end position="148"/>
    </location>
</feature>
<protein>
    <submittedName>
        <fullName evidence="6">LuxR response regulator receiver</fullName>
    </submittedName>
</protein>
<dbReference type="eggNOG" id="COG2197">
    <property type="taxonomic scope" value="Bacteria"/>
</dbReference>
<dbReference type="Pfam" id="PF00196">
    <property type="entry name" value="GerE"/>
    <property type="match status" value="1"/>
</dbReference>
<gene>
    <name evidence="6" type="ORF">SCLAV_0472</name>
</gene>
<sequence length="231" mass="24907">MESPHKRSIQYHSRPKGVGQSTVPDGGPHLIRILLAEDMHMVRGALVALLALESDLEVVAEVERGDTIVSKVLECRPDIAIIDVDLPGMDGLSAASLLAEQTPWCRTLILTSLGRPGTLRKALAARVGGFLLKEAPPARLADAVREVSAGKRVIDPQLALAAFDNGENPLTPREVEVLRMAADGAEAAEIAVRLFLSVGTVRNYLTTIVTKLNARNRVDAIRVARESGWLM</sequence>
<dbReference type="AlphaFoldDB" id="E2Q9C8"/>
<evidence type="ECO:0000259" key="4">
    <source>
        <dbReference type="PROSITE" id="PS50043"/>
    </source>
</evidence>
<feature type="compositionally biased region" description="Basic residues" evidence="3">
    <location>
        <begin position="1"/>
        <end position="15"/>
    </location>
</feature>
<feature type="region of interest" description="Disordered" evidence="3">
    <location>
        <begin position="1"/>
        <end position="24"/>
    </location>
</feature>
<dbReference type="SMART" id="SM00421">
    <property type="entry name" value="HTH_LUXR"/>
    <property type="match status" value="1"/>
</dbReference>
<evidence type="ECO:0000313" key="7">
    <source>
        <dbReference type="Proteomes" id="UP000002357"/>
    </source>
</evidence>
<dbReference type="EMBL" id="CM000913">
    <property type="protein sequence ID" value="EFG05548.1"/>
    <property type="molecule type" value="Genomic_DNA"/>
</dbReference>
<dbReference type="CDD" id="cd06170">
    <property type="entry name" value="LuxR_C_like"/>
    <property type="match status" value="1"/>
</dbReference>
<dbReference type="PROSITE" id="PS50043">
    <property type="entry name" value="HTH_LUXR_2"/>
    <property type="match status" value="1"/>
</dbReference>
<evidence type="ECO:0000256" key="2">
    <source>
        <dbReference type="PROSITE-ProRule" id="PRU00169"/>
    </source>
</evidence>
<keyword evidence="1" id="KW-0238">DNA-binding</keyword>
<feature type="modified residue" description="4-aspartylphosphate" evidence="2">
    <location>
        <position position="83"/>
    </location>
</feature>
<dbReference type="Pfam" id="PF00072">
    <property type="entry name" value="Response_reg"/>
    <property type="match status" value="1"/>
</dbReference>
<dbReference type="InterPro" id="IPR001789">
    <property type="entry name" value="Sig_transdc_resp-reg_receiver"/>
</dbReference>
<dbReference type="InterPro" id="IPR000792">
    <property type="entry name" value="Tscrpt_reg_LuxR_C"/>
</dbReference>
<dbReference type="Proteomes" id="UP000002357">
    <property type="component" value="Chromosome"/>
</dbReference>
<dbReference type="PANTHER" id="PTHR43214">
    <property type="entry name" value="TWO-COMPONENT RESPONSE REGULATOR"/>
    <property type="match status" value="1"/>
</dbReference>
<keyword evidence="2" id="KW-0597">Phosphoprotein</keyword>
<keyword evidence="7" id="KW-1185">Reference proteome</keyword>
<evidence type="ECO:0000313" key="6">
    <source>
        <dbReference type="EMBL" id="EFG05548.1"/>
    </source>
</evidence>
<dbReference type="STRING" id="1901.BB341_25510"/>
<organism evidence="6 7">
    <name type="scientific">Streptomyces clavuligerus</name>
    <dbReference type="NCBI Taxonomy" id="1901"/>
    <lineage>
        <taxon>Bacteria</taxon>
        <taxon>Bacillati</taxon>
        <taxon>Actinomycetota</taxon>
        <taxon>Actinomycetes</taxon>
        <taxon>Kitasatosporales</taxon>
        <taxon>Streptomycetaceae</taxon>
        <taxon>Streptomyces</taxon>
    </lineage>
</organism>
<dbReference type="SMART" id="SM00448">
    <property type="entry name" value="REC"/>
    <property type="match status" value="1"/>
</dbReference>